<keyword evidence="4" id="KW-1185">Reference proteome</keyword>
<dbReference type="InterPro" id="IPR004012">
    <property type="entry name" value="Run_dom"/>
</dbReference>
<evidence type="ECO:0000256" key="1">
    <source>
        <dbReference type="SAM" id="MobiDB-lite"/>
    </source>
</evidence>
<gene>
    <name evidence="3" type="ORF">DILT_LOCUS5020</name>
</gene>
<dbReference type="Gene3D" id="1.20.58.900">
    <property type="match status" value="1"/>
</dbReference>
<dbReference type="PROSITE" id="PS50826">
    <property type="entry name" value="RUN"/>
    <property type="match status" value="1"/>
</dbReference>
<feature type="domain" description="RUN" evidence="2">
    <location>
        <begin position="168"/>
        <end position="256"/>
    </location>
</feature>
<protein>
    <recommendedName>
        <fullName evidence="2">RUN domain-containing protein</fullName>
    </recommendedName>
</protein>
<feature type="compositionally biased region" description="Polar residues" evidence="1">
    <location>
        <begin position="1"/>
        <end position="17"/>
    </location>
</feature>
<dbReference type="AlphaFoldDB" id="A0A3P7NIE3"/>
<proteinExistence type="predicted"/>
<name>A0A3P7NIE3_DIBLA</name>
<accession>A0A3P7NIE3</accession>
<reference evidence="3 4" key="1">
    <citation type="submission" date="2018-11" db="EMBL/GenBank/DDBJ databases">
        <authorList>
            <consortium name="Pathogen Informatics"/>
        </authorList>
    </citation>
    <scope>NUCLEOTIDE SEQUENCE [LARGE SCALE GENOMIC DNA]</scope>
</reference>
<dbReference type="InterPro" id="IPR037213">
    <property type="entry name" value="Run_dom_sf"/>
</dbReference>
<dbReference type="EMBL" id="UYRU01046571">
    <property type="protein sequence ID" value="VDN09189.1"/>
    <property type="molecule type" value="Genomic_DNA"/>
</dbReference>
<feature type="region of interest" description="Disordered" evidence="1">
    <location>
        <begin position="1"/>
        <end position="33"/>
    </location>
</feature>
<dbReference type="Proteomes" id="UP000281553">
    <property type="component" value="Unassembled WGS sequence"/>
</dbReference>
<dbReference type="OrthoDB" id="9884296at2759"/>
<organism evidence="3 4">
    <name type="scientific">Dibothriocephalus latus</name>
    <name type="common">Fish tapeworm</name>
    <name type="synonym">Diphyllobothrium latum</name>
    <dbReference type="NCBI Taxonomy" id="60516"/>
    <lineage>
        <taxon>Eukaryota</taxon>
        <taxon>Metazoa</taxon>
        <taxon>Spiralia</taxon>
        <taxon>Lophotrochozoa</taxon>
        <taxon>Platyhelminthes</taxon>
        <taxon>Cestoda</taxon>
        <taxon>Eucestoda</taxon>
        <taxon>Diphyllobothriidea</taxon>
        <taxon>Diphyllobothriidae</taxon>
        <taxon>Dibothriocephalus</taxon>
    </lineage>
</organism>
<sequence>MLMTASLTEQEATSNARTGAGSPHTPGLGRENLRSKKSVSFSGNMHAFGPLGPVPYTVTASPTRTVTSLRYHSPDARVIPRHWGLYGGDPPPLAEFKPFDMAEQNDVSSSTRPSDVDIRYHAMVMDVIRAVQETVAYFCQPVATSCASDATLASSTGGNRRASSSLSSQGRSGLLAVIFPLMTLLSDGLLPPTKPLFTKPLRTRIWLLVEESCKQSAYLTGVAYHILNNALSQVKALPGAPSEKARFKAFVCVCLK</sequence>
<evidence type="ECO:0000259" key="2">
    <source>
        <dbReference type="PROSITE" id="PS50826"/>
    </source>
</evidence>
<evidence type="ECO:0000313" key="3">
    <source>
        <dbReference type="EMBL" id="VDN09189.1"/>
    </source>
</evidence>
<evidence type="ECO:0000313" key="4">
    <source>
        <dbReference type="Proteomes" id="UP000281553"/>
    </source>
</evidence>